<feature type="compositionally biased region" description="Polar residues" evidence="1">
    <location>
        <begin position="106"/>
        <end position="118"/>
    </location>
</feature>
<feature type="compositionally biased region" description="Polar residues" evidence="1">
    <location>
        <begin position="297"/>
        <end position="309"/>
    </location>
</feature>
<dbReference type="GO" id="GO:0071763">
    <property type="term" value="P:nuclear membrane organization"/>
    <property type="evidence" value="ECO:0007669"/>
    <property type="project" value="TreeGrafter"/>
</dbReference>
<protein>
    <recommendedName>
        <fullName evidence="4">Nuclear pore complex protein NUP1</fullName>
    </recommendedName>
</protein>
<feature type="region of interest" description="Disordered" evidence="1">
    <location>
        <begin position="284"/>
        <end position="317"/>
    </location>
</feature>
<evidence type="ECO:0000313" key="2">
    <source>
        <dbReference type="EMBL" id="KAJ8513882.1"/>
    </source>
</evidence>
<dbReference type="EMBL" id="JAQQAF010000001">
    <property type="protein sequence ID" value="KAJ8513882.1"/>
    <property type="molecule type" value="Genomic_DNA"/>
</dbReference>
<feature type="compositionally biased region" description="Basic and acidic residues" evidence="1">
    <location>
        <begin position="423"/>
        <end position="443"/>
    </location>
</feature>
<feature type="region of interest" description="Disordered" evidence="1">
    <location>
        <begin position="384"/>
        <end position="448"/>
    </location>
</feature>
<feature type="compositionally biased region" description="Polar residues" evidence="1">
    <location>
        <begin position="390"/>
        <end position="406"/>
    </location>
</feature>
<evidence type="ECO:0000313" key="3">
    <source>
        <dbReference type="Proteomes" id="UP001222027"/>
    </source>
</evidence>
<dbReference type="AlphaFoldDB" id="A0AAV8S342"/>
<sequence>MATSDYDGGIGGKLRRRPFRRAAATPYDRPPIAAARGLTTTVPEPGGDGWLAKLVDPASRFISSSASRLFSSIFRKRLAAPPAEETPGEILQSREIVEASSDETSADLQENKADSGNNVTNNFDSNMFLDLFLHAKAQFEHLTEILRSRTMDSDMLKPAVDNDKVDETTVPLPEKEIESSVPHEDRRTPSDAVAIPDTSPVELAKAYMDSMVSTVPSLSLSWRSHLFHEHKKIPTSLTSATKPFDLKGPRSVRFSGSTVIPESGYLTPRSSGRSMMNRMTCSPYIKGERSSKDDNAGSLSHQTPESTRQLGGRQVLKRRSSVLESDLGRFLPIRSIRQKLTVKPSSKVMHSVLPGNLHCSPSTPFKRDVQDDLSVIQKPIWSDEHEKSGNNRISNNIVTPVSPQSSEMEKKILQQLDKLVPSPKEKTSKLKSKTLDDSPDKVMHASSGQTLRNEEMYSTKNKFVRGNNLDSFAASLTPYFNNSLSYKQERASFPQENCSSASISGVKLMSEANDMRDGVISVTAAMCDKAAAEVMISDSVVVSQHQKLGFQSAALKDTQDVSNTYTLMDASCPLKDKDEMKITDKAVRPSIIRTNLSSSMTSTSLSASSDFSKAAHLKLSVDSIAESGKGFTFPFATAPSTSQIPPTPTMPSSLVKKLVMQKGQIDAPLFSFGSKDANREDFSSTTTMSSFSATSGPGNDISNATASAMVEDSDADKHGGQISINLSKSVGVDNSTDESTSNIPVIYSFGSSHNEFMPNGSLNLPSASSAAPVMAYSGGTGSMIFSMATVVSASSFSTSVSSEAPPLSTVPSLQFGSTALMVSPTSVSQPSDKSTATDFEGMHSKVSPFSTNTANPGTSANFMFGGSFSSATNTGSILAASTVSTSGSSFFAPAASTLFSVAAGSQAALAPASTFSGASNSTFKYASTQSNDSSPSVVDNNTRGITGFVGTQSTQGGSGISQISESSSSLFGPFCSSPTFGSNVLSSSSLGSSQFGAATAGFDLLSSSSMFSSSVGANSFCLSATSSSALAPASSLFGSTFQSSMSSAFGTSLGSNASYSSTGLAIGVSGSGGSPFVFSSLSAPAFSTNSAGGSSSSNLSGQPVFGSKSPAIAFSSGTPRNHQMNVEVSLVEDSNQSPGSLVPQFGQPSTSSSITVFGTPVTQPAASSIFQFGSHQQPSLPQSSPFQASGSLVELPQGGSFSLGSGGGDKSGRKIVKLCLAAEEIHVVYSIMAGHLESRSKSFMLLQPLLNAILK</sequence>
<evidence type="ECO:0000256" key="1">
    <source>
        <dbReference type="SAM" id="MobiDB-lite"/>
    </source>
</evidence>
<reference evidence="2 3" key="1">
    <citation type="submission" date="2022-12" db="EMBL/GenBank/DDBJ databases">
        <title>Chromosome-scale assembly of the Ensete ventricosum genome.</title>
        <authorList>
            <person name="Dussert Y."/>
            <person name="Stocks J."/>
            <person name="Wendawek A."/>
            <person name="Woldeyes F."/>
            <person name="Nichols R.A."/>
            <person name="Borrell J.S."/>
        </authorList>
    </citation>
    <scope>NUCLEOTIDE SEQUENCE [LARGE SCALE GENOMIC DNA]</scope>
    <source>
        <strain evidence="3">cv. Maze</strain>
        <tissue evidence="2">Seeds</tissue>
    </source>
</reference>
<feature type="compositionally biased region" description="Low complexity" evidence="1">
    <location>
        <begin position="683"/>
        <end position="695"/>
    </location>
</feature>
<gene>
    <name evidence="2" type="ORF">OPV22_004316</name>
</gene>
<dbReference type="Proteomes" id="UP001222027">
    <property type="component" value="Unassembled WGS sequence"/>
</dbReference>
<evidence type="ECO:0008006" key="4">
    <source>
        <dbReference type="Google" id="ProtNLM"/>
    </source>
</evidence>
<proteinExistence type="predicted"/>
<feature type="region of interest" description="Disordered" evidence="1">
    <location>
        <begin position="1"/>
        <end position="32"/>
    </location>
</feature>
<feature type="region of interest" description="Disordered" evidence="1">
    <location>
        <begin position="81"/>
        <end position="118"/>
    </location>
</feature>
<keyword evidence="3" id="KW-1185">Reference proteome</keyword>
<organism evidence="2 3">
    <name type="scientific">Ensete ventricosum</name>
    <name type="common">Abyssinian banana</name>
    <name type="synonym">Musa ensete</name>
    <dbReference type="NCBI Taxonomy" id="4639"/>
    <lineage>
        <taxon>Eukaryota</taxon>
        <taxon>Viridiplantae</taxon>
        <taxon>Streptophyta</taxon>
        <taxon>Embryophyta</taxon>
        <taxon>Tracheophyta</taxon>
        <taxon>Spermatophyta</taxon>
        <taxon>Magnoliopsida</taxon>
        <taxon>Liliopsida</taxon>
        <taxon>Zingiberales</taxon>
        <taxon>Musaceae</taxon>
        <taxon>Ensete</taxon>
    </lineage>
</organism>
<dbReference type="PANTHER" id="PTHR33416">
    <property type="entry name" value="NUCLEAR PORE COMPLEX PROTEIN NUP1"/>
    <property type="match status" value="1"/>
</dbReference>
<feature type="compositionally biased region" description="Basic and acidic residues" evidence="1">
    <location>
        <begin position="286"/>
        <end position="295"/>
    </location>
</feature>
<feature type="region of interest" description="Disordered" evidence="1">
    <location>
        <begin position="681"/>
        <end position="704"/>
    </location>
</feature>
<accession>A0AAV8S342</accession>
<dbReference type="GO" id="GO:0005635">
    <property type="term" value="C:nuclear envelope"/>
    <property type="evidence" value="ECO:0007669"/>
    <property type="project" value="TreeGrafter"/>
</dbReference>
<name>A0AAV8S342_ENSVE</name>
<dbReference type="PANTHER" id="PTHR33416:SF20">
    <property type="entry name" value="NUCLEAR PORE COMPLEX PROTEIN NUP1"/>
    <property type="match status" value="1"/>
</dbReference>
<comment type="caution">
    <text evidence="2">The sequence shown here is derived from an EMBL/GenBank/DDBJ whole genome shotgun (WGS) entry which is preliminary data.</text>
</comment>